<evidence type="ECO:0000313" key="3">
    <source>
        <dbReference type="Proteomes" id="UP001304683"/>
    </source>
</evidence>
<sequence length="165" mass="17441">MRIRATVTLGDGRTRSAPDPAWAAAGEAGVPWRELRYEIWIEPRGGRVLRGVVAAARLNEAMARWIHSGRLDFGSDAAHPVDIGPGTASPRGLVVGRQTAVPDPSALDPGAARVLEAALRTPIWLKLTWDGEARFIRLEPGQDITYVGLASGRPGGAPAPAAAVQ</sequence>
<dbReference type="Proteomes" id="UP001304683">
    <property type="component" value="Chromosome"/>
</dbReference>
<dbReference type="RefSeq" id="WP_318751006.1">
    <property type="nucleotide sequence ID" value="NZ_CP132508.1"/>
</dbReference>
<gene>
    <name evidence="2" type="ORF">Q5761_02115</name>
</gene>
<proteinExistence type="predicted"/>
<reference evidence="2 3" key="1">
    <citation type="submission" date="2023-08" db="EMBL/GenBank/DDBJ databases">
        <title>Genome sequence of Thermaerobacter compostii strain Ins1, a spore-forming filamentous bacterium isolated from a deep geothermal reservoir.</title>
        <authorList>
            <person name="Bregnard D."/>
            <person name="Gonzalez D."/>
            <person name="Junier P."/>
        </authorList>
    </citation>
    <scope>NUCLEOTIDE SEQUENCE [LARGE SCALE GENOMIC DNA]</scope>
    <source>
        <strain evidence="2 3">Ins1</strain>
    </source>
</reference>
<evidence type="ECO:0000313" key="2">
    <source>
        <dbReference type="EMBL" id="WPD19486.1"/>
    </source>
</evidence>
<accession>A0ABZ0QPS6</accession>
<name>A0ABZ0QPS6_9FIRM</name>
<feature type="region of interest" description="Disordered" evidence="1">
    <location>
        <begin position="1"/>
        <end position="20"/>
    </location>
</feature>
<protein>
    <submittedName>
        <fullName evidence="2">Uncharacterized protein</fullName>
    </submittedName>
</protein>
<keyword evidence="3" id="KW-1185">Reference proteome</keyword>
<evidence type="ECO:0000256" key="1">
    <source>
        <dbReference type="SAM" id="MobiDB-lite"/>
    </source>
</evidence>
<organism evidence="2 3">
    <name type="scientific">Thermaerobacter composti</name>
    <dbReference type="NCBI Taxonomy" id="554949"/>
    <lineage>
        <taxon>Bacteria</taxon>
        <taxon>Bacillati</taxon>
        <taxon>Bacillota</taxon>
        <taxon>Clostridia</taxon>
        <taxon>Eubacteriales</taxon>
        <taxon>Clostridiales Family XVII. Incertae Sedis</taxon>
        <taxon>Thermaerobacter</taxon>
    </lineage>
</organism>
<dbReference type="EMBL" id="CP132508">
    <property type="protein sequence ID" value="WPD19486.1"/>
    <property type="molecule type" value="Genomic_DNA"/>
</dbReference>